<feature type="domain" description="Peptidase S9 prolyl oligopeptidase catalytic" evidence="2">
    <location>
        <begin position="145"/>
        <end position="328"/>
    </location>
</feature>
<sequence length="328" mass="37481">MKKIFSILSILILFIFIVYSGIGFYIAYSILRIDPTCGLHEGSLPNTWSTQKDQHEYTVLAKKELRKNFPSTKYHLDVWQDVYFPSRDTDIKINGWLFSYFPNRPIVIIVHGLFPNGKCKPESNIIASLLIQQKINALTIDLRNYGQSDTVSRYENLGLRSYNDVLGAFDFLKQIGFTADQIGLLGISLGGSTAIFAAAYEPTIKAIWTDSTLAEFNLILKDEIARYGMPNIFGPVVSLTGQMLTGIDPSDLSPAYKLTSSQSYYITHGQKDKRVPAHHFEFFQNYINKKNIDADFWLIPDAYHVDAMIKYPDEYSEKMKQFFEENLK</sequence>
<dbReference type="PANTHER" id="PTHR12277:SF81">
    <property type="entry name" value="PROTEIN ABHD13"/>
    <property type="match status" value="1"/>
</dbReference>
<proteinExistence type="predicted"/>
<dbReference type="InterPro" id="IPR029058">
    <property type="entry name" value="AB_hydrolase_fold"/>
</dbReference>
<accession>A0A381X351</accession>
<keyword evidence="1" id="KW-1133">Transmembrane helix</keyword>
<protein>
    <recommendedName>
        <fullName evidence="2">Peptidase S9 prolyl oligopeptidase catalytic domain-containing protein</fullName>
    </recommendedName>
</protein>
<evidence type="ECO:0000313" key="3">
    <source>
        <dbReference type="EMBL" id="SVA59196.1"/>
    </source>
</evidence>
<dbReference type="EMBL" id="UINC01013751">
    <property type="protein sequence ID" value="SVA59196.1"/>
    <property type="molecule type" value="Genomic_DNA"/>
</dbReference>
<evidence type="ECO:0000259" key="2">
    <source>
        <dbReference type="Pfam" id="PF00326"/>
    </source>
</evidence>
<dbReference type="PANTHER" id="PTHR12277">
    <property type="entry name" value="ALPHA/BETA HYDROLASE DOMAIN-CONTAINING PROTEIN"/>
    <property type="match status" value="1"/>
</dbReference>
<feature type="transmembrane region" description="Helical" evidence="1">
    <location>
        <begin position="7"/>
        <end position="28"/>
    </location>
</feature>
<dbReference type="GO" id="GO:0008236">
    <property type="term" value="F:serine-type peptidase activity"/>
    <property type="evidence" value="ECO:0007669"/>
    <property type="project" value="InterPro"/>
</dbReference>
<dbReference type="Pfam" id="PF00326">
    <property type="entry name" value="Peptidase_S9"/>
    <property type="match status" value="1"/>
</dbReference>
<dbReference type="Gene3D" id="3.40.50.1820">
    <property type="entry name" value="alpha/beta hydrolase"/>
    <property type="match status" value="1"/>
</dbReference>
<organism evidence="3">
    <name type="scientific">marine metagenome</name>
    <dbReference type="NCBI Taxonomy" id="408172"/>
    <lineage>
        <taxon>unclassified sequences</taxon>
        <taxon>metagenomes</taxon>
        <taxon>ecological metagenomes</taxon>
    </lineage>
</organism>
<name>A0A381X351_9ZZZZ</name>
<keyword evidence="1" id="KW-0812">Transmembrane</keyword>
<dbReference type="AlphaFoldDB" id="A0A381X351"/>
<dbReference type="InterPro" id="IPR001375">
    <property type="entry name" value="Peptidase_S9_cat"/>
</dbReference>
<dbReference type="GO" id="GO:0006508">
    <property type="term" value="P:proteolysis"/>
    <property type="evidence" value="ECO:0007669"/>
    <property type="project" value="InterPro"/>
</dbReference>
<keyword evidence="1" id="KW-0472">Membrane</keyword>
<dbReference type="SUPFAM" id="SSF53474">
    <property type="entry name" value="alpha/beta-Hydrolases"/>
    <property type="match status" value="1"/>
</dbReference>
<evidence type="ECO:0000256" key="1">
    <source>
        <dbReference type="SAM" id="Phobius"/>
    </source>
</evidence>
<gene>
    <name evidence="3" type="ORF">METZ01_LOCUS112050</name>
</gene>
<reference evidence="3" key="1">
    <citation type="submission" date="2018-05" db="EMBL/GenBank/DDBJ databases">
        <authorList>
            <person name="Lanie J.A."/>
            <person name="Ng W.-L."/>
            <person name="Kazmierczak K.M."/>
            <person name="Andrzejewski T.M."/>
            <person name="Davidsen T.M."/>
            <person name="Wayne K.J."/>
            <person name="Tettelin H."/>
            <person name="Glass J.I."/>
            <person name="Rusch D."/>
            <person name="Podicherti R."/>
            <person name="Tsui H.-C.T."/>
            <person name="Winkler M.E."/>
        </authorList>
    </citation>
    <scope>NUCLEOTIDE SEQUENCE</scope>
</reference>